<dbReference type="Pfam" id="PF08263">
    <property type="entry name" value="LRRNT_2"/>
    <property type="match status" value="1"/>
</dbReference>
<evidence type="ECO:0000256" key="2">
    <source>
        <dbReference type="ARBA" id="ARBA00022737"/>
    </source>
</evidence>
<gene>
    <name evidence="5" type="ORF">V8G54_021208</name>
</gene>
<protein>
    <recommendedName>
        <fullName evidence="4">Leucine-rich repeat-containing N-terminal plant-type domain-containing protein</fullName>
    </recommendedName>
</protein>
<dbReference type="InterPro" id="IPR013210">
    <property type="entry name" value="LRR_N_plant-typ"/>
</dbReference>
<keyword evidence="3" id="KW-0732">Signal</keyword>
<name>A0AAQ3RVG4_VIGMU</name>
<evidence type="ECO:0000256" key="1">
    <source>
        <dbReference type="ARBA" id="ARBA00022614"/>
    </source>
</evidence>
<proteinExistence type="predicted"/>
<evidence type="ECO:0000313" key="5">
    <source>
        <dbReference type="EMBL" id="WVZ07862.1"/>
    </source>
</evidence>
<sequence length="123" mass="13513">MAFLKPFSLYISMSLLFFLFFCFCKASTTTTKSLSPSPSTSSDVELLLGKIKASLQGNSDNLVLSSWNSSIPLCQWRVGFFLRPFGTCVTGLFPLGSTVIHYLGLFLSLHCPTQPARICSCLI</sequence>
<feature type="chain" id="PRO_5042925260" description="Leucine-rich repeat-containing N-terminal plant-type domain-containing protein" evidence="3">
    <location>
        <begin position="27"/>
        <end position="123"/>
    </location>
</feature>
<dbReference type="AlphaFoldDB" id="A0AAQ3RVG4"/>
<dbReference type="Proteomes" id="UP001374535">
    <property type="component" value="Chromosome 6"/>
</dbReference>
<keyword evidence="6" id="KW-1185">Reference proteome</keyword>
<evidence type="ECO:0000259" key="4">
    <source>
        <dbReference type="Pfam" id="PF08263"/>
    </source>
</evidence>
<reference evidence="5 6" key="1">
    <citation type="journal article" date="2023" name="Life. Sci Alliance">
        <title>Evolutionary insights into 3D genome organization and epigenetic landscape of Vigna mungo.</title>
        <authorList>
            <person name="Junaid A."/>
            <person name="Singh B."/>
            <person name="Bhatia S."/>
        </authorList>
    </citation>
    <scope>NUCLEOTIDE SEQUENCE [LARGE SCALE GENOMIC DNA]</scope>
    <source>
        <strain evidence="5">Urdbean</strain>
    </source>
</reference>
<dbReference type="EMBL" id="CP144695">
    <property type="protein sequence ID" value="WVZ07862.1"/>
    <property type="molecule type" value="Genomic_DNA"/>
</dbReference>
<keyword evidence="1" id="KW-0433">Leucine-rich repeat</keyword>
<feature type="signal peptide" evidence="3">
    <location>
        <begin position="1"/>
        <end position="26"/>
    </location>
</feature>
<evidence type="ECO:0000313" key="6">
    <source>
        <dbReference type="Proteomes" id="UP001374535"/>
    </source>
</evidence>
<organism evidence="5 6">
    <name type="scientific">Vigna mungo</name>
    <name type="common">Black gram</name>
    <name type="synonym">Phaseolus mungo</name>
    <dbReference type="NCBI Taxonomy" id="3915"/>
    <lineage>
        <taxon>Eukaryota</taxon>
        <taxon>Viridiplantae</taxon>
        <taxon>Streptophyta</taxon>
        <taxon>Embryophyta</taxon>
        <taxon>Tracheophyta</taxon>
        <taxon>Spermatophyta</taxon>
        <taxon>Magnoliopsida</taxon>
        <taxon>eudicotyledons</taxon>
        <taxon>Gunneridae</taxon>
        <taxon>Pentapetalae</taxon>
        <taxon>rosids</taxon>
        <taxon>fabids</taxon>
        <taxon>Fabales</taxon>
        <taxon>Fabaceae</taxon>
        <taxon>Papilionoideae</taxon>
        <taxon>50 kb inversion clade</taxon>
        <taxon>NPAAA clade</taxon>
        <taxon>indigoferoid/millettioid clade</taxon>
        <taxon>Phaseoleae</taxon>
        <taxon>Vigna</taxon>
    </lineage>
</organism>
<feature type="domain" description="Leucine-rich repeat-containing N-terminal plant-type" evidence="4">
    <location>
        <begin position="43"/>
        <end position="77"/>
    </location>
</feature>
<keyword evidence="2" id="KW-0677">Repeat</keyword>
<evidence type="ECO:0000256" key="3">
    <source>
        <dbReference type="SAM" id="SignalP"/>
    </source>
</evidence>
<accession>A0AAQ3RVG4</accession>